<protein>
    <recommendedName>
        <fullName evidence="4">Transmembrane protein</fullName>
    </recommendedName>
</protein>
<evidence type="ECO:0000313" key="2">
    <source>
        <dbReference type="EMBL" id="KAH0452362.1"/>
    </source>
</evidence>
<gene>
    <name evidence="2" type="ORF">IEQ34_019661</name>
</gene>
<evidence type="ECO:0000256" key="1">
    <source>
        <dbReference type="SAM" id="Phobius"/>
    </source>
</evidence>
<keyword evidence="1" id="KW-0472">Membrane</keyword>
<dbReference type="Proteomes" id="UP000775213">
    <property type="component" value="Unassembled WGS sequence"/>
</dbReference>
<dbReference type="AlphaFoldDB" id="A0AAV7G9D1"/>
<evidence type="ECO:0008006" key="4">
    <source>
        <dbReference type="Google" id="ProtNLM"/>
    </source>
</evidence>
<comment type="caution">
    <text evidence="2">The sequence shown here is derived from an EMBL/GenBank/DDBJ whole genome shotgun (WGS) entry which is preliminary data.</text>
</comment>
<keyword evidence="1" id="KW-0812">Transmembrane</keyword>
<keyword evidence="3" id="KW-1185">Reference proteome</keyword>
<feature type="transmembrane region" description="Helical" evidence="1">
    <location>
        <begin position="42"/>
        <end position="60"/>
    </location>
</feature>
<proteinExistence type="predicted"/>
<feature type="transmembrane region" description="Helical" evidence="1">
    <location>
        <begin position="144"/>
        <end position="165"/>
    </location>
</feature>
<evidence type="ECO:0000313" key="3">
    <source>
        <dbReference type="Proteomes" id="UP000775213"/>
    </source>
</evidence>
<organism evidence="2 3">
    <name type="scientific">Dendrobium chrysotoxum</name>
    <name type="common">Orchid</name>
    <dbReference type="NCBI Taxonomy" id="161865"/>
    <lineage>
        <taxon>Eukaryota</taxon>
        <taxon>Viridiplantae</taxon>
        <taxon>Streptophyta</taxon>
        <taxon>Embryophyta</taxon>
        <taxon>Tracheophyta</taxon>
        <taxon>Spermatophyta</taxon>
        <taxon>Magnoliopsida</taxon>
        <taxon>Liliopsida</taxon>
        <taxon>Asparagales</taxon>
        <taxon>Orchidaceae</taxon>
        <taxon>Epidendroideae</taxon>
        <taxon>Malaxideae</taxon>
        <taxon>Dendrobiinae</taxon>
        <taxon>Dendrobium</taxon>
    </lineage>
</organism>
<dbReference type="EMBL" id="JAGFBR010000017">
    <property type="protein sequence ID" value="KAH0452362.1"/>
    <property type="molecule type" value="Genomic_DNA"/>
</dbReference>
<name>A0AAV7G9D1_DENCH</name>
<keyword evidence="1" id="KW-1133">Transmembrane helix</keyword>
<reference evidence="2 3" key="1">
    <citation type="journal article" date="2021" name="Hortic Res">
        <title>Chromosome-scale assembly of the Dendrobium chrysotoxum genome enhances the understanding of orchid evolution.</title>
        <authorList>
            <person name="Zhang Y."/>
            <person name="Zhang G.Q."/>
            <person name="Zhang D."/>
            <person name="Liu X.D."/>
            <person name="Xu X.Y."/>
            <person name="Sun W.H."/>
            <person name="Yu X."/>
            <person name="Zhu X."/>
            <person name="Wang Z.W."/>
            <person name="Zhao X."/>
            <person name="Zhong W.Y."/>
            <person name="Chen H."/>
            <person name="Yin W.L."/>
            <person name="Huang T."/>
            <person name="Niu S.C."/>
            <person name="Liu Z.J."/>
        </authorList>
    </citation>
    <scope>NUCLEOTIDE SEQUENCE [LARGE SCALE GENOMIC DNA]</scope>
    <source>
        <strain evidence="2">Lindl</strain>
    </source>
</reference>
<accession>A0AAV7G9D1</accession>
<sequence>MKSFRLWSRGIWPKKRQWSCDNVGINDDGFPRASLARPPMAIVAKFLIFFVVALLAMLMAESNSLLWANEANDAADQYFPNKNAPLSVTGDARRPNTRNHASSFATSAAASAYVCPQDIMATRGSVPATTTGRPRGAAQNAPKFIKILSSLPTSYLTFCLIYLPIFKHDMYYFP</sequence>